<dbReference type="InterPro" id="IPR011993">
    <property type="entry name" value="PH-like_dom_sf"/>
</dbReference>
<protein>
    <submittedName>
        <fullName evidence="3">Rho guanine nucleotide exchange factor 25</fullName>
    </submittedName>
</protein>
<proteinExistence type="predicted"/>
<dbReference type="GO" id="GO:0014069">
    <property type="term" value="C:postsynaptic density"/>
    <property type="evidence" value="ECO:0007669"/>
    <property type="project" value="TreeGrafter"/>
</dbReference>
<feature type="non-terminal residue" evidence="3">
    <location>
        <position position="140"/>
    </location>
</feature>
<sequence length="140" mass="16254">MCLVPKRCNDMMNLGRLQGFEGKLTAQGKLLQQDTFYVTEQDSGGLSRPKERRVFLFEQIVIFSELLRKGSLTPGYMFKRSIKMNYLIIEEIVDDDPCKFALMSRETSERVILQAANPEIQQAWIQDINQVLDTQRDFLN</sequence>
<dbReference type="SUPFAM" id="SSF50729">
    <property type="entry name" value="PH domain-like"/>
    <property type="match status" value="1"/>
</dbReference>
<name>A0A8T1RVW1_CHESE</name>
<comment type="caution">
    <text evidence="3">The sequence shown here is derived from an EMBL/GenBank/DDBJ whole genome shotgun (WGS) entry which is preliminary data.</text>
</comment>
<dbReference type="GO" id="GO:0035556">
    <property type="term" value="P:intracellular signal transduction"/>
    <property type="evidence" value="ECO:0007669"/>
    <property type="project" value="TreeGrafter"/>
</dbReference>
<organism evidence="3 4">
    <name type="scientific">Chelydra serpentina</name>
    <name type="common">Snapping turtle</name>
    <name type="synonym">Testudo serpentina</name>
    <dbReference type="NCBI Taxonomy" id="8475"/>
    <lineage>
        <taxon>Eukaryota</taxon>
        <taxon>Metazoa</taxon>
        <taxon>Chordata</taxon>
        <taxon>Craniata</taxon>
        <taxon>Vertebrata</taxon>
        <taxon>Euteleostomi</taxon>
        <taxon>Archelosauria</taxon>
        <taxon>Testudinata</taxon>
        <taxon>Testudines</taxon>
        <taxon>Cryptodira</taxon>
        <taxon>Durocryptodira</taxon>
        <taxon>Americhelydia</taxon>
        <taxon>Chelydroidea</taxon>
        <taxon>Chelydridae</taxon>
        <taxon>Chelydra</taxon>
    </lineage>
</organism>
<feature type="domain" description="PH" evidence="2">
    <location>
        <begin position="23"/>
        <end position="133"/>
    </location>
</feature>
<dbReference type="Gene3D" id="2.30.29.30">
    <property type="entry name" value="Pleckstrin-homology domain (PH domain)/Phosphotyrosine-binding domain (PTB)"/>
    <property type="match status" value="1"/>
</dbReference>
<dbReference type="PANTHER" id="PTHR22826">
    <property type="entry name" value="RHO GUANINE EXCHANGE FACTOR-RELATED"/>
    <property type="match status" value="1"/>
</dbReference>
<gene>
    <name evidence="3" type="primary">ARHGEF25</name>
    <name evidence="3" type="ORF">G0U57_014499</name>
</gene>
<dbReference type="GO" id="GO:0005085">
    <property type="term" value="F:guanyl-nucleotide exchange factor activity"/>
    <property type="evidence" value="ECO:0007669"/>
    <property type="project" value="UniProtKB-KW"/>
</dbReference>
<keyword evidence="1" id="KW-0344">Guanine-nucleotide releasing factor</keyword>
<dbReference type="EMBL" id="JAHGAV010004243">
    <property type="protein sequence ID" value="KAG6920728.1"/>
    <property type="molecule type" value="Genomic_DNA"/>
</dbReference>
<dbReference type="GO" id="GO:0005737">
    <property type="term" value="C:cytoplasm"/>
    <property type="evidence" value="ECO:0007669"/>
    <property type="project" value="TreeGrafter"/>
</dbReference>
<dbReference type="Proteomes" id="UP000765507">
    <property type="component" value="Unassembled WGS sequence"/>
</dbReference>
<dbReference type="Pfam" id="PF22697">
    <property type="entry name" value="SOS1_NGEF_PH"/>
    <property type="match status" value="1"/>
</dbReference>
<dbReference type="CDD" id="cd13241">
    <property type="entry name" value="PH2_Kalirin_Trio_p63RhoGEF"/>
    <property type="match status" value="1"/>
</dbReference>
<evidence type="ECO:0000259" key="2">
    <source>
        <dbReference type="PROSITE" id="PS50003"/>
    </source>
</evidence>
<dbReference type="PANTHER" id="PTHR22826:SF49">
    <property type="entry name" value="KALIRIN"/>
    <property type="match status" value="1"/>
</dbReference>
<dbReference type="InterPro" id="IPR051336">
    <property type="entry name" value="RhoGEF_Guanine_NuclExch_SF"/>
</dbReference>
<dbReference type="OrthoDB" id="10256089at2759"/>
<dbReference type="GO" id="GO:0019898">
    <property type="term" value="C:extrinsic component of membrane"/>
    <property type="evidence" value="ECO:0007669"/>
    <property type="project" value="TreeGrafter"/>
</dbReference>
<keyword evidence="4" id="KW-1185">Reference proteome</keyword>
<evidence type="ECO:0000313" key="3">
    <source>
        <dbReference type="EMBL" id="KAG6920728.1"/>
    </source>
</evidence>
<accession>A0A8T1RVW1</accession>
<evidence type="ECO:0000256" key="1">
    <source>
        <dbReference type="ARBA" id="ARBA00022658"/>
    </source>
</evidence>
<dbReference type="AlphaFoldDB" id="A0A8T1RVW1"/>
<reference evidence="3 4" key="1">
    <citation type="journal article" date="2020" name="G3 (Bethesda)">
        <title>Draft Genome of the Common Snapping Turtle, Chelydra serpentina, a Model for Phenotypic Plasticity in Reptiles.</title>
        <authorList>
            <person name="Das D."/>
            <person name="Singh S.K."/>
            <person name="Bierstedt J."/>
            <person name="Erickson A."/>
            <person name="Galli G.L.J."/>
            <person name="Crossley D.A. 2nd"/>
            <person name="Rhen T."/>
        </authorList>
    </citation>
    <scope>NUCLEOTIDE SEQUENCE [LARGE SCALE GENOMIC DNA]</scope>
    <source>
        <strain evidence="3">KW</strain>
    </source>
</reference>
<evidence type="ECO:0000313" key="4">
    <source>
        <dbReference type="Proteomes" id="UP000765507"/>
    </source>
</evidence>
<dbReference type="InterPro" id="IPR055251">
    <property type="entry name" value="SOS1_NGEF_PH"/>
</dbReference>
<dbReference type="PROSITE" id="PS50003">
    <property type="entry name" value="PH_DOMAIN"/>
    <property type="match status" value="1"/>
</dbReference>
<dbReference type="SMART" id="SM00233">
    <property type="entry name" value="PH"/>
    <property type="match status" value="1"/>
</dbReference>
<dbReference type="GO" id="GO:0007411">
    <property type="term" value="P:axon guidance"/>
    <property type="evidence" value="ECO:0007669"/>
    <property type="project" value="TreeGrafter"/>
</dbReference>
<dbReference type="InterPro" id="IPR001849">
    <property type="entry name" value="PH_domain"/>
</dbReference>